<feature type="transmembrane region" description="Helical" evidence="1">
    <location>
        <begin position="38"/>
        <end position="55"/>
    </location>
</feature>
<dbReference type="AlphaFoldDB" id="A0A2I1G1S2"/>
<dbReference type="Proteomes" id="UP000234323">
    <property type="component" value="Unassembled WGS sequence"/>
</dbReference>
<name>A0A2I1G1S2_9GLOM</name>
<protein>
    <submittedName>
        <fullName evidence="2">Uncharacterized protein</fullName>
    </submittedName>
</protein>
<gene>
    <name evidence="2" type="ORF">RhiirA4_394781</name>
</gene>
<dbReference type="VEuPathDB" id="FungiDB:RhiirA1_408174"/>
<accession>A0A2I1G1S2</accession>
<evidence type="ECO:0000256" key="1">
    <source>
        <dbReference type="SAM" id="Phobius"/>
    </source>
</evidence>
<evidence type="ECO:0000313" key="3">
    <source>
        <dbReference type="Proteomes" id="UP000234323"/>
    </source>
</evidence>
<keyword evidence="3" id="KW-1185">Reference proteome</keyword>
<organism evidence="2 3">
    <name type="scientific">Rhizophagus irregularis</name>
    <dbReference type="NCBI Taxonomy" id="588596"/>
    <lineage>
        <taxon>Eukaryota</taxon>
        <taxon>Fungi</taxon>
        <taxon>Fungi incertae sedis</taxon>
        <taxon>Mucoromycota</taxon>
        <taxon>Glomeromycotina</taxon>
        <taxon>Glomeromycetes</taxon>
        <taxon>Glomerales</taxon>
        <taxon>Glomeraceae</taxon>
        <taxon>Rhizophagus</taxon>
    </lineage>
</organism>
<reference evidence="2 3" key="1">
    <citation type="submission" date="2015-10" db="EMBL/GenBank/DDBJ databases">
        <title>Genome analyses suggest a sexual origin of heterokaryosis in a supposedly ancient asexual fungus.</title>
        <authorList>
            <person name="Ropars J."/>
            <person name="Sedzielewska K."/>
            <person name="Noel J."/>
            <person name="Charron P."/>
            <person name="Farinelli L."/>
            <person name="Marton T."/>
            <person name="Kruger M."/>
            <person name="Pelin A."/>
            <person name="Brachmann A."/>
            <person name="Corradi N."/>
        </authorList>
    </citation>
    <scope>NUCLEOTIDE SEQUENCE [LARGE SCALE GENOMIC DNA]</scope>
    <source>
        <strain evidence="2 3">A4</strain>
    </source>
</reference>
<feature type="non-terminal residue" evidence="2">
    <location>
        <position position="68"/>
    </location>
</feature>
<keyword evidence="1" id="KW-0472">Membrane</keyword>
<proteinExistence type="predicted"/>
<dbReference type="EMBL" id="LLXI01000106">
    <property type="protein sequence ID" value="PKY40521.1"/>
    <property type="molecule type" value="Genomic_DNA"/>
</dbReference>
<keyword evidence="1" id="KW-0812">Transmembrane</keyword>
<evidence type="ECO:0000313" key="2">
    <source>
        <dbReference type="EMBL" id="PKY40521.1"/>
    </source>
</evidence>
<comment type="caution">
    <text evidence="2">The sequence shown here is derived from an EMBL/GenBank/DDBJ whole genome shotgun (WGS) entry which is preliminary data.</text>
</comment>
<sequence>MMSYHDQSPIENGKLTYLDFTYGFIPAPNYLQEYGPKLLGVLLIIILLVIFYFLANKRERKGHNIVIF</sequence>
<keyword evidence="1" id="KW-1133">Transmembrane helix</keyword>